<evidence type="ECO:0000256" key="1">
    <source>
        <dbReference type="PROSITE-ProRule" id="PRU00042"/>
    </source>
</evidence>
<feature type="compositionally biased region" description="Acidic residues" evidence="2">
    <location>
        <begin position="444"/>
        <end position="454"/>
    </location>
</feature>
<dbReference type="PROSITE" id="PS00028">
    <property type="entry name" value="ZINC_FINGER_C2H2_1"/>
    <property type="match status" value="1"/>
</dbReference>
<evidence type="ECO:0000313" key="5">
    <source>
        <dbReference type="Proteomes" id="UP000245884"/>
    </source>
</evidence>
<dbReference type="InterPro" id="IPR013087">
    <property type="entry name" value="Znf_C2H2_type"/>
</dbReference>
<organism evidence="4 5">
    <name type="scientific">Jaminaea rosea</name>
    <dbReference type="NCBI Taxonomy" id="1569628"/>
    <lineage>
        <taxon>Eukaryota</taxon>
        <taxon>Fungi</taxon>
        <taxon>Dikarya</taxon>
        <taxon>Basidiomycota</taxon>
        <taxon>Ustilaginomycotina</taxon>
        <taxon>Exobasidiomycetes</taxon>
        <taxon>Microstromatales</taxon>
        <taxon>Microstromatales incertae sedis</taxon>
        <taxon>Jaminaea</taxon>
    </lineage>
</organism>
<dbReference type="OrthoDB" id="2152896at2759"/>
<feature type="region of interest" description="Disordered" evidence="2">
    <location>
        <begin position="126"/>
        <end position="180"/>
    </location>
</feature>
<dbReference type="AlphaFoldDB" id="A0A316UL52"/>
<proteinExistence type="predicted"/>
<feature type="domain" description="C2H2-type" evidence="3">
    <location>
        <begin position="229"/>
        <end position="252"/>
    </location>
</feature>
<dbReference type="GO" id="GO:0008270">
    <property type="term" value="F:zinc ion binding"/>
    <property type="evidence" value="ECO:0007669"/>
    <property type="project" value="UniProtKB-KW"/>
</dbReference>
<sequence>LPSRSQNPPPKGFFNPAPTKATTAVDAGADGARGNASSVGRPRRESIGQMRRKASDSATAAASAGGIGLAFANNNNGSRGQPIPVGRSAIRGFSTSPRSGPTSDAPFSTSLGSAAEAISLPASVLNSGAKSGRSTGHTHFGQECFGPEPDEPAIPNPPAHLTKNGSLPSSAPDGSSGSLPNSSALLAAAAAARRGSIAESSNAGDDDASSVSGGNGGGSGRNGKELPIHRCESCNKVYRHPSCLVKHRWEHTVYWKEASKFLMSKHQQVQLLEAAAILVNMDGDSTSLPDEKALWPAAVSPATSGLLGSDKVNFDKMMQRKVARRGRSSSSATSDYDAASTVGGARPSSLSRSSSAGMSPLNSFSKLGLSGGTPGSHSARPALGTSYSNSFTPYSYGSLGGTHRLNSDIQHLVLDESDERTTTTSTDNSDDRTDSRDRSGSAETTEDDDEDDSPGGEGAKEKKMWGLHEDAVAEMDMEE</sequence>
<keyword evidence="1" id="KW-0479">Metal-binding</keyword>
<dbReference type="GeneID" id="37026358"/>
<evidence type="ECO:0000313" key="4">
    <source>
        <dbReference type="EMBL" id="PWN25970.1"/>
    </source>
</evidence>
<feature type="region of interest" description="Disordered" evidence="2">
    <location>
        <begin position="413"/>
        <end position="479"/>
    </location>
</feature>
<feature type="compositionally biased region" description="Low complexity" evidence="2">
    <location>
        <begin position="56"/>
        <end position="72"/>
    </location>
</feature>
<keyword evidence="5" id="KW-1185">Reference proteome</keyword>
<keyword evidence="1" id="KW-0863">Zinc-finger</keyword>
<gene>
    <name evidence="4" type="ORF">BDZ90DRAFT_222550</name>
</gene>
<dbReference type="RefSeq" id="XP_025360582.1">
    <property type="nucleotide sequence ID" value="XM_025504535.1"/>
</dbReference>
<dbReference type="STRING" id="1569628.A0A316UL52"/>
<feature type="non-terminal residue" evidence="4">
    <location>
        <position position="1"/>
    </location>
</feature>
<dbReference type="PROSITE" id="PS50157">
    <property type="entry name" value="ZINC_FINGER_C2H2_2"/>
    <property type="match status" value="1"/>
</dbReference>
<feature type="region of interest" description="Disordered" evidence="2">
    <location>
        <begin position="1"/>
        <end position="110"/>
    </location>
</feature>
<feature type="compositionally biased region" description="Basic and acidic residues" evidence="2">
    <location>
        <begin position="429"/>
        <end position="440"/>
    </location>
</feature>
<protein>
    <recommendedName>
        <fullName evidence="3">C2H2-type domain-containing protein</fullName>
    </recommendedName>
</protein>
<feature type="compositionally biased region" description="Polar residues" evidence="2">
    <location>
        <begin position="163"/>
        <end position="173"/>
    </location>
</feature>
<evidence type="ECO:0000256" key="2">
    <source>
        <dbReference type="SAM" id="MobiDB-lite"/>
    </source>
</evidence>
<name>A0A316UL52_9BASI</name>
<feature type="compositionally biased region" description="Basic and acidic residues" evidence="2">
    <location>
        <begin position="458"/>
        <end position="471"/>
    </location>
</feature>
<feature type="region of interest" description="Disordered" evidence="2">
    <location>
        <begin position="320"/>
        <end position="358"/>
    </location>
</feature>
<dbReference type="Proteomes" id="UP000245884">
    <property type="component" value="Unassembled WGS sequence"/>
</dbReference>
<dbReference type="EMBL" id="KZ819673">
    <property type="protein sequence ID" value="PWN25970.1"/>
    <property type="molecule type" value="Genomic_DNA"/>
</dbReference>
<keyword evidence="1" id="KW-0862">Zinc</keyword>
<feature type="compositionally biased region" description="Polar residues" evidence="2">
    <location>
        <begin position="126"/>
        <end position="137"/>
    </location>
</feature>
<feature type="region of interest" description="Disordered" evidence="2">
    <location>
        <begin position="198"/>
        <end position="226"/>
    </location>
</feature>
<accession>A0A316UL52</accession>
<feature type="compositionally biased region" description="Low complexity" evidence="2">
    <location>
        <begin position="21"/>
        <end position="32"/>
    </location>
</feature>
<evidence type="ECO:0000259" key="3">
    <source>
        <dbReference type="PROSITE" id="PS50157"/>
    </source>
</evidence>
<reference evidence="4 5" key="1">
    <citation type="journal article" date="2018" name="Mol. Biol. Evol.">
        <title>Broad Genomic Sampling Reveals a Smut Pathogenic Ancestry of the Fungal Clade Ustilaginomycotina.</title>
        <authorList>
            <person name="Kijpornyongpan T."/>
            <person name="Mondo S.J."/>
            <person name="Barry K."/>
            <person name="Sandor L."/>
            <person name="Lee J."/>
            <person name="Lipzen A."/>
            <person name="Pangilinan J."/>
            <person name="LaButti K."/>
            <person name="Hainaut M."/>
            <person name="Henrissat B."/>
            <person name="Grigoriev I.V."/>
            <person name="Spatafora J.W."/>
            <person name="Aime M.C."/>
        </authorList>
    </citation>
    <scope>NUCLEOTIDE SEQUENCE [LARGE SCALE GENOMIC DNA]</scope>
    <source>
        <strain evidence="4 5">MCA 5214</strain>
    </source>
</reference>
<feature type="compositionally biased region" description="Polar residues" evidence="2">
    <location>
        <begin position="93"/>
        <end position="110"/>
    </location>
</feature>
<feature type="compositionally biased region" description="Low complexity" evidence="2">
    <location>
        <begin position="328"/>
        <end position="358"/>
    </location>
</feature>